<evidence type="ECO:0008006" key="2">
    <source>
        <dbReference type="Google" id="ProtNLM"/>
    </source>
</evidence>
<protein>
    <recommendedName>
        <fullName evidence="2">Sel1 repeat family protein</fullName>
    </recommendedName>
</protein>
<proteinExistence type="predicted"/>
<dbReference type="SMART" id="SM00671">
    <property type="entry name" value="SEL1"/>
    <property type="match status" value="2"/>
</dbReference>
<dbReference type="InterPro" id="IPR011990">
    <property type="entry name" value="TPR-like_helical_dom_sf"/>
</dbReference>
<reference evidence="1" key="1">
    <citation type="submission" date="2018-05" db="EMBL/GenBank/DDBJ databases">
        <authorList>
            <person name="Lanie J.A."/>
            <person name="Ng W.-L."/>
            <person name="Kazmierczak K.M."/>
            <person name="Andrzejewski T.M."/>
            <person name="Davidsen T.M."/>
            <person name="Wayne K.J."/>
            <person name="Tettelin H."/>
            <person name="Glass J.I."/>
            <person name="Rusch D."/>
            <person name="Podicherti R."/>
            <person name="Tsui H.-C.T."/>
            <person name="Winkler M.E."/>
        </authorList>
    </citation>
    <scope>NUCLEOTIDE SEQUENCE</scope>
</reference>
<dbReference type="PANTHER" id="PTHR11102:SF160">
    <property type="entry name" value="ERAD-ASSOCIATED E3 UBIQUITIN-PROTEIN LIGASE COMPONENT HRD3"/>
    <property type="match status" value="1"/>
</dbReference>
<evidence type="ECO:0000313" key="1">
    <source>
        <dbReference type="EMBL" id="SVC75285.1"/>
    </source>
</evidence>
<dbReference type="InterPro" id="IPR050767">
    <property type="entry name" value="Sel1_AlgK"/>
</dbReference>
<dbReference type="Gene3D" id="1.25.40.10">
    <property type="entry name" value="Tetratricopeptide repeat domain"/>
    <property type="match status" value="2"/>
</dbReference>
<dbReference type="EMBL" id="UINC01108867">
    <property type="protein sequence ID" value="SVC75285.1"/>
    <property type="molecule type" value="Genomic_DNA"/>
</dbReference>
<organism evidence="1">
    <name type="scientific">marine metagenome</name>
    <dbReference type="NCBI Taxonomy" id="408172"/>
    <lineage>
        <taxon>unclassified sequences</taxon>
        <taxon>metagenomes</taxon>
        <taxon>ecological metagenomes</taxon>
    </lineage>
</organism>
<dbReference type="PANTHER" id="PTHR11102">
    <property type="entry name" value="SEL-1-LIKE PROTEIN"/>
    <property type="match status" value="1"/>
</dbReference>
<dbReference type="SUPFAM" id="SSF81901">
    <property type="entry name" value="HCP-like"/>
    <property type="match status" value="1"/>
</dbReference>
<sequence>MVRIDILKSLAFTLFLLPSLCFSVSAADGWEALQRGDFETAERVWLPRAQRGEVEAQLFLGHLEAMRENYSEAAKWYHRAAVKGNGTAQTLLASQYLIGQGVKADPIRAYAWYEIAANQGHANAVRAREATASQMTTAEVEVASRMVKHWISNGIPDELE</sequence>
<gene>
    <name evidence="1" type="ORF">METZ01_LOCUS328139</name>
</gene>
<dbReference type="AlphaFoldDB" id="A0A382PRK3"/>
<dbReference type="InterPro" id="IPR006597">
    <property type="entry name" value="Sel1-like"/>
</dbReference>
<name>A0A382PRK3_9ZZZZ</name>
<dbReference type="Pfam" id="PF08238">
    <property type="entry name" value="Sel1"/>
    <property type="match status" value="2"/>
</dbReference>
<accession>A0A382PRK3</accession>